<keyword evidence="7" id="KW-1185">Reference proteome</keyword>
<dbReference type="InterPro" id="IPR014284">
    <property type="entry name" value="RNA_pol_sigma-70_dom"/>
</dbReference>
<dbReference type="eggNOG" id="COG0568">
    <property type="taxonomic scope" value="Bacteria"/>
</dbReference>
<keyword evidence="2" id="KW-0731">Sigma factor</keyword>
<name>E3H882_ILYPC</name>
<dbReference type="CDD" id="cd06171">
    <property type="entry name" value="Sigma70_r4"/>
    <property type="match status" value="1"/>
</dbReference>
<dbReference type="KEGG" id="ipo:Ilyop_0189"/>
<evidence type="ECO:0000256" key="2">
    <source>
        <dbReference type="ARBA" id="ARBA00023082"/>
    </source>
</evidence>
<dbReference type="Pfam" id="PF04545">
    <property type="entry name" value="Sigma70_r4"/>
    <property type="match status" value="1"/>
</dbReference>
<proteinExistence type="predicted"/>
<feature type="domain" description="RNA polymerase sigma-70" evidence="5">
    <location>
        <begin position="131"/>
        <end position="144"/>
    </location>
</feature>
<evidence type="ECO:0000256" key="3">
    <source>
        <dbReference type="ARBA" id="ARBA00023125"/>
    </source>
</evidence>
<evidence type="ECO:0000259" key="5">
    <source>
        <dbReference type="PROSITE" id="PS00715"/>
    </source>
</evidence>
<organism evidence="6 7">
    <name type="scientific">Ilyobacter polytropus (strain ATCC 51220 / DSM 2926 / LMG 16218 / CuHBu1)</name>
    <dbReference type="NCBI Taxonomy" id="572544"/>
    <lineage>
        <taxon>Bacteria</taxon>
        <taxon>Fusobacteriati</taxon>
        <taxon>Fusobacteriota</taxon>
        <taxon>Fusobacteriia</taxon>
        <taxon>Fusobacteriales</taxon>
        <taxon>Fusobacteriaceae</taxon>
        <taxon>Ilyobacter</taxon>
    </lineage>
</organism>
<dbReference type="EMBL" id="CP002281">
    <property type="protein sequence ID" value="ADO81978.1"/>
    <property type="molecule type" value="Genomic_DNA"/>
</dbReference>
<evidence type="ECO:0000313" key="6">
    <source>
        <dbReference type="EMBL" id="ADO81978.1"/>
    </source>
</evidence>
<dbReference type="Gene3D" id="1.10.10.10">
    <property type="entry name" value="Winged helix-like DNA-binding domain superfamily/Winged helix DNA-binding domain"/>
    <property type="match status" value="2"/>
</dbReference>
<reference evidence="6 7" key="1">
    <citation type="journal article" date="2010" name="Stand. Genomic Sci.">
        <title>Complete genome sequence of Ilyobacter polytropus type strain (CuHbu1).</title>
        <authorList>
            <person name="Sikorski J."/>
            <person name="Chertkov O."/>
            <person name="Lapidus A."/>
            <person name="Nolan M."/>
            <person name="Lucas S."/>
            <person name="Del Rio T.G."/>
            <person name="Tice H."/>
            <person name="Cheng J.F."/>
            <person name="Tapia R."/>
            <person name="Han C."/>
            <person name="Goodwin L."/>
            <person name="Pitluck S."/>
            <person name="Liolios K."/>
            <person name="Ivanova N."/>
            <person name="Mavromatis K."/>
            <person name="Mikhailova N."/>
            <person name="Pati A."/>
            <person name="Chen A."/>
            <person name="Palaniappan K."/>
            <person name="Land M."/>
            <person name="Hauser L."/>
            <person name="Chang Y.J."/>
            <person name="Jeffries C.D."/>
            <person name="Brambilla E."/>
            <person name="Yasawong M."/>
            <person name="Rohde M."/>
            <person name="Pukall R."/>
            <person name="Spring S."/>
            <person name="Goker M."/>
            <person name="Woyke T."/>
            <person name="Bristow J."/>
            <person name="Eisen J.A."/>
            <person name="Markowitz V."/>
            <person name="Hugenholtz P."/>
            <person name="Kyrpides N.C."/>
            <person name="Klenk H.P."/>
        </authorList>
    </citation>
    <scope>NUCLEOTIDE SEQUENCE [LARGE SCALE GENOMIC DNA]</scope>
    <source>
        <strain evidence="7">ATCC 51220 / DSM 2926 / LMG 16218 / CuHBu1</strain>
    </source>
</reference>
<dbReference type="GO" id="GO:0006352">
    <property type="term" value="P:DNA-templated transcription initiation"/>
    <property type="evidence" value="ECO:0007669"/>
    <property type="project" value="InterPro"/>
</dbReference>
<evidence type="ECO:0000256" key="1">
    <source>
        <dbReference type="ARBA" id="ARBA00023015"/>
    </source>
</evidence>
<dbReference type="InterPro" id="IPR050239">
    <property type="entry name" value="Sigma-70_RNA_pol_init_factors"/>
</dbReference>
<dbReference type="PROSITE" id="PS00715">
    <property type="entry name" value="SIGMA70_1"/>
    <property type="match status" value="1"/>
</dbReference>
<dbReference type="Proteomes" id="UP000006875">
    <property type="component" value="Chromosome"/>
</dbReference>
<sequence>MSLNIKKLKKKIKEKVLLQKDFEEFVCQECSEEKDFQDLIDLIFKENIEIQENEENYEDNIGDGYYSEEILEQYFHDISLYTPIPKEKEKDIVKKAQDGDEEAREMLVTSNLKLVAKIAMKYSKSGVNYIDLIQDGTIGLIAAIDKYDLSKGHSFTSYSVWWIKREIINSIANRINAIKIPSYVYLMNKKIRIFEDDFMERNNKKPSYQEISEALNLSLEEVEKMKEASEIGVGGFADGNEPDLGDFNTVDQIDKELNLLEERSKISNLMRKISPEEQKVVEMYYGLDDNKRLGFKEISKIMGVSVEKVKFLKERAILKLKCANERMWG</sequence>
<dbReference type="SUPFAM" id="SSF88946">
    <property type="entry name" value="Sigma2 domain of RNA polymerase sigma factors"/>
    <property type="match status" value="1"/>
</dbReference>
<keyword evidence="4" id="KW-0804">Transcription</keyword>
<evidence type="ECO:0000256" key="4">
    <source>
        <dbReference type="ARBA" id="ARBA00023163"/>
    </source>
</evidence>
<dbReference type="STRING" id="572544.Ilyop_0189"/>
<dbReference type="SUPFAM" id="SSF88659">
    <property type="entry name" value="Sigma3 and sigma4 domains of RNA polymerase sigma factors"/>
    <property type="match status" value="2"/>
</dbReference>
<gene>
    <name evidence="6" type="ordered locus">Ilyop_0189</name>
</gene>
<dbReference type="RefSeq" id="WP_013386649.1">
    <property type="nucleotide sequence ID" value="NC_014632.1"/>
</dbReference>
<dbReference type="InterPro" id="IPR013325">
    <property type="entry name" value="RNA_pol_sigma_r2"/>
</dbReference>
<dbReference type="InterPro" id="IPR007627">
    <property type="entry name" value="RNA_pol_sigma70_r2"/>
</dbReference>
<protein>
    <submittedName>
        <fullName evidence="6">RNA polymerase, sigma 32 subunit, RpoH</fullName>
    </submittedName>
</protein>
<keyword evidence="1" id="KW-0805">Transcription regulation</keyword>
<dbReference type="InterPro" id="IPR036388">
    <property type="entry name" value="WH-like_DNA-bd_sf"/>
</dbReference>
<dbReference type="InterPro" id="IPR000943">
    <property type="entry name" value="RNA_pol_sigma70"/>
</dbReference>
<dbReference type="GO" id="GO:0016987">
    <property type="term" value="F:sigma factor activity"/>
    <property type="evidence" value="ECO:0007669"/>
    <property type="project" value="UniProtKB-KW"/>
</dbReference>
<dbReference type="Gene3D" id="1.10.601.10">
    <property type="entry name" value="RNA Polymerase Primary Sigma Factor"/>
    <property type="match status" value="1"/>
</dbReference>
<dbReference type="InterPro" id="IPR007630">
    <property type="entry name" value="RNA_pol_sigma70_r4"/>
</dbReference>
<evidence type="ECO:0000313" key="7">
    <source>
        <dbReference type="Proteomes" id="UP000006875"/>
    </source>
</evidence>
<dbReference type="GO" id="GO:0003677">
    <property type="term" value="F:DNA binding"/>
    <property type="evidence" value="ECO:0007669"/>
    <property type="project" value="UniProtKB-KW"/>
</dbReference>
<keyword evidence="3" id="KW-0238">DNA-binding</keyword>
<dbReference type="InterPro" id="IPR013324">
    <property type="entry name" value="RNA_pol_sigma_r3/r4-like"/>
</dbReference>
<dbReference type="NCBIfam" id="TIGR02937">
    <property type="entry name" value="sigma70-ECF"/>
    <property type="match status" value="1"/>
</dbReference>
<dbReference type="PANTHER" id="PTHR30603:SF47">
    <property type="entry name" value="RNA POLYMERASE SIGMA FACTOR SIGD, CHLOROPLASTIC"/>
    <property type="match status" value="1"/>
</dbReference>
<dbReference type="PANTHER" id="PTHR30603">
    <property type="entry name" value="RNA POLYMERASE SIGMA FACTOR RPO"/>
    <property type="match status" value="1"/>
</dbReference>
<dbReference type="PRINTS" id="PR00046">
    <property type="entry name" value="SIGMA70FCT"/>
</dbReference>
<dbReference type="OrthoDB" id="90428at2"/>
<accession>E3H882</accession>
<dbReference type="HOGENOM" id="CLU_014793_3_3_0"/>
<dbReference type="Pfam" id="PF04542">
    <property type="entry name" value="Sigma70_r2"/>
    <property type="match status" value="1"/>
</dbReference>
<dbReference type="AlphaFoldDB" id="E3H882"/>